<organism evidence="1 2">
    <name type="scientific">Arabidopsis suecica</name>
    <name type="common">Swedish thale-cress</name>
    <name type="synonym">Cardaminopsis suecica</name>
    <dbReference type="NCBI Taxonomy" id="45249"/>
    <lineage>
        <taxon>Eukaryota</taxon>
        <taxon>Viridiplantae</taxon>
        <taxon>Streptophyta</taxon>
        <taxon>Embryophyta</taxon>
        <taxon>Tracheophyta</taxon>
        <taxon>Spermatophyta</taxon>
        <taxon>Magnoliopsida</taxon>
        <taxon>eudicotyledons</taxon>
        <taxon>Gunneridae</taxon>
        <taxon>Pentapetalae</taxon>
        <taxon>rosids</taxon>
        <taxon>malvids</taxon>
        <taxon>Brassicales</taxon>
        <taxon>Brassicaceae</taxon>
        <taxon>Camelineae</taxon>
        <taxon>Arabidopsis</taxon>
    </lineage>
</organism>
<dbReference type="EMBL" id="JAEFBJ010000010">
    <property type="protein sequence ID" value="KAG7564256.1"/>
    <property type="molecule type" value="Genomic_DNA"/>
</dbReference>
<proteinExistence type="predicted"/>
<accession>A0A8T1ZXP6</accession>
<evidence type="ECO:0000313" key="1">
    <source>
        <dbReference type="EMBL" id="KAG7564256.1"/>
    </source>
</evidence>
<name>A0A8T1ZXP6_ARASU</name>
<dbReference type="Proteomes" id="UP000694251">
    <property type="component" value="Chromosome 10"/>
</dbReference>
<evidence type="ECO:0000313" key="2">
    <source>
        <dbReference type="Proteomes" id="UP000694251"/>
    </source>
</evidence>
<dbReference type="AlphaFoldDB" id="A0A8T1ZXP6"/>
<keyword evidence="2" id="KW-1185">Reference proteome</keyword>
<gene>
    <name evidence="1" type="ORF">ISN44_As10g010260</name>
</gene>
<reference evidence="1 2" key="1">
    <citation type="submission" date="2020-12" db="EMBL/GenBank/DDBJ databases">
        <title>Concerted genomic and epigenomic changes stabilize Arabidopsis allopolyploids.</title>
        <authorList>
            <person name="Chen Z."/>
        </authorList>
    </citation>
    <scope>NUCLEOTIDE SEQUENCE [LARGE SCALE GENOMIC DNA]</scope>
    <source>
        <strain evidence="1">As9502</strain>
        <tissue evidence="1">Leaf</tissue>
    </source>
</reference>
<sequence length="79" mass="8606">MIQEANIGGGISGVVGYLTITKSENWSFGLCLVVGFRSLTSLGLLDQDRRNTGIVSELMSKGKHFILIRNPLKILAWGN</sequence>
<protein>
    <submittedName>
        <fullName evidence="1">Uncharacterized protein</fullName>
    </submittedName>
</protein>
<comment type="caution">
    <text evidence="1">The sequence shown here is derived from an EMBL/GenBank/DDBJ whole genome shotgun (WGS) entry which is preliminary data.</text>
</comment>